<comment type="caution">
    <text evidence="1">The sequence shown here is derived from an EMBL/GenBank/DDBJ whole genome shotgun (WGS) entry which is preliminary data.</text>
</comment>
<dbReference type="Proteomes" id="UP000294616">
    <property type="component" value="Unassembled WGS sequence"/>
</dbReference>
<organism evidence="1 2">
    <name type="scientific">Albibacterium bauzanense</name>
    <dbReference type="NCBI Taxonomy" id="653929"/>
    <lineage>
        <taxon>Bacteria</taxon>
        <taxon>Pseudomonadati</taxon>
        <taxon>Bacteroidota</taxon>
        <taxon>Sphingobacteriia</taxon>
        <taxon>Sphingobacteriales</taxon>
        <taxon>Sphingobacteriaceae</taxon>
        <taxon>Albibacterium</taxon>
    </lineage>
</organism>
<dbReference type="InterPro" id="IPR031977">
    <property type="entry name" value="DUF4783"/>
</dbReference>
<dbReference type="Gene3D" id="3.10.450.50">
    <property type="match status" value="1"/>
</dbReference>
<accession>A0A4R1M3C7</accession>
<dbReference type="EMBL" id="SMGO01000001">
    <property type="protein sequence ID" value="TCK85354.1"/>
    <property type="molecule type" value="Genomic_DNA"/>
</dbReference>
<evidence type="ECO:0000313" key="2">
    <source>
        <dbReference type="Proteomes" id="UP000294616"/>
    </source>
</evidence>
<protein>
    <submittedName>
        <fullName evidence="1">Uncharacterized protein DUF4783</fullName>
    </submittedName>
</protein>
<name>A0A4R1M3C7_9SPHI</name>
<dbReference type="AlphaFoldDB" id="A0A4R1M3C7"/>
<keyword evidence="2" id="KW-1185">Reference proteome</keyword>
<evidence type="ECO:0000313" key="1">
    <source>
        <dbReference type="EMBL" id="TCK85354.1"/>
    </source>
</evidence>
<dbReference type="Pfam" id="PF16022">
    <property type="entry name" value="DUF4783"/>
    <property type="match status" value="1"/>
</dbReference>
<reference evidence="1 2" key="1">
    <citation type="submission" date="2019-03" db="EMBL/GenBank/DDBJ databases">
        <title>Genomic Encyclopedia of Archaeal and Bacterial Type Strains, Phase II (KMG-II): from individual species to whole genera.</title>
        <authorList>
            <person name="Goeker M."/>
        </authorList>
    </citation>
    <scope>NUCLEOTIDE SEQUENCE [LARGE SCALE GENOMIC DNA]</scope>
    <source>
        <strain evidence="1 2">DSM 22554</strain>
    </source>
</reference>
<sequence length="130" mass="14721">MKSCILSIAFIFICISNSIGNDLIGELSGQFRQGNAREISKYFSPTVNLSILNDNNVYSKVQAEIILESFFKMNSPTGSKVIHRLDSNPNYQHAVIELNTIKGYFRVSYSIRINDNKAQVVEIRIEKTID</sequence>
<gene>
    <name evidence="1" type="ORF">C8N28_0660</name>
</gene>
<dbReference type="OrthoDB" id="1524766at2"/>
<dbReference type="RefSeq" id="WP_132221489.1">
    <property type="nucleotide sequence ID" value="NZ_SMGO01000001.1"/>
</dbReference>
<proteinExistence type="predicted"/>